<keyword evidence="6 13" id="KW-0812">Transmembrane</keyword>
<evidence type="ECO:0000256" key="12">
    <source>
        <dbReference type="ARBA" id="ARBA00023224"/>
    </source>
</evidence>
<dbReference type="GO" id="GO:0016503">
    <property type="term" value="F:pheromone receptor activity"/>
    <property type="evidence" value="ECO:0007669"/>
    <property type="project" value="InterPro"/>
</dbReference>
<keyword evidence="5 13" id="KW-0589">Pheromone response</keyword>
<dbReference type="Proteomes" id="UP000694564">
    <property type="component" value="Chromosome 17"/>
</dbReference>
<name>A0A8D2DPI6_SCIVU</name>
<keyword evidence="9 13" id="KW-0472">Membrane</keyword>
<sequence length="285" mass="32308">SMNVVIGLMFLSQTAVGILGNLFQLYYYLVLSCNEHPLRYTDLILQHLSVANSLIILTNGVPRTMAAFSLKYFFSDLVCKLILYIQRVGRSVSIGITCLLSVIQNITVSPMNSCWKNIKRKAPKHIGFSISLCWILYMVVHSIFSLSMQYCSSAGHDKITESLYAALCVFPEVVFSMLIIWSSGSMILLLHRHKQRVQHIHSIKVSSRYCPESRATKRILVLVCTFVSFHTLSSILHVCITFNFNPSWWLVNINALTSLCFPTVSPFLFGHGSVLSRFCLWLKQV</sequence>
<dbReference type="SUPFAM" id="SSF81321">
    <property type="entry name" value="Family A G protein-coupled receptor-like"/>
    <property type="match status" value="1"/>
</dbReference>
<keyword evidence="16" id="KW-1185">Reference proteome</keyword>
<protein>
    <recommendedName>
        <fullName evidence="13">Vomeronasal type-1 receptor</fullName>
    </recommendedName>
</protein>
<keyword evidence="12 13" id="KW-0807">Transducer</keyword>
<evidence type="ECO:0000256" key="9">
    <source>
        <dbReference type="ARBA" id="ARBA00023136"/>
    </source>
</evidence>
<dbReference type="FunFam" id="1.20.1070.10:FF:000033">
    <property type="entry name" value="Vomeronasal type-1 receptor"/>
    <property type="match status" value="1"/>
</dbReference>
<dbReference type="Gene3D" id="1.20.1070.10">
    <property type="entry name" value="Rhodopsin 7-helix transmembrane proteins"/>
    <property type="match status" value="1"/>
</dbReference>
<dbReference type="GeneTree" id="ENSGT00960000186612"/>
<evidence type="ECO:0000256" key="2">
    <source>
        <dbReference type="ARBA" id="ARBA00004651"/>
    </source>
</evidence>
<dbReference type="Ensembl" id="ENSSVLT00005029819.1">
    <property type="protein sequence ID" value="ENSSVLP00005026813.1"/>
    <property type="gene ID" value="ENSSVLG00005021195.1"/>
</dbReference>
<evidence type="ECO:0000256" key="7">
    <source>
        <dbReference type="ARBA" id="ARBA00022989"/>
    </source>
</evidence>
<evidence type="ECO:0000256" key="5">
    <source>
        <dbReference type="ARBA" id="ARBA00022507"/>
    </source>
</evidence>
<keyword evidence="8 13" id="KW-0297">G-protein coupled receptor</keyword>
<feature type="transmembrane region" description="Helical" evidence="13">
    <location>
        <begin position="219"/>
        <end position="244"/>
    </location>
</feature>
<evidence type="ECO:0000256" key="11">
    <source>
        <dbReference type="ARBA" id="ARBA00023180"/>
    </source>
</evidence>
<feature type="transmembrane region" description="Helical" evidence="13">
    <location>
        <begin position="126"/>
        <end position="144"/>
    </location>
</feature>
<keyword evidence="11" id="KW-0325">Glycoprotein</keyword>
<feature type="transmembrane region" description="Helical" evidence="13">
    <location>
        <begin position="164"/>
        <end position="190"/>
    </location>
</feature>
<evidence type="ECO:0000256" key="8">
    <source>
        <dbReference type="ARBA" id="ARBA00023040"/>
    </source>
</evidence>
<evidence type="ECO:0000256" key="3">
    <source>
        <dbReference type="ARBA" id="ARBA00010663"/>
    </source>
</evidence>
<comment type="function">
    <text evidence="1">Putative pheromone receptor.</text>
</comment>
<accession>A0A8D2DPI6</accession>
<proteinExistence type="inferred from homology"/>
<evidence type="ECO:0000256" key="10">
    <source>
        <dbReference type="ARBA" id="ARBA00023170"/>
    </source>
</evidence>
<dbReference type="GO" id="GO:0019236">
    <property type="term" value="P:response to pheromone"/>
    <property type="evidence" value="ECO:0007669"/>
    <property type="project" value="UniProtKB-KW"/>
</dbReference>
<dbReference type="InterPro" id="IPR004072">
    <property type="entry name" value="Vmron_rcpt_1"/>
</dbReference>
<feature type="transmembrane region" description="Helical" evidence="13">
    <location>
        <begin position="6"/>
        <end position="29"/>
    </location>
</feature>
<dbReference type="GO" id="GO:0005886">
    <property type="term" value="C:plasma membrane"/>
    <property type="evidence" value="ECO:0007669"/>
    <property type="project" value="UniProtKB-SubCell"/>
</dbReference>
<evidence type="ECO:0000256" key="1">
    <source>
        <dbReference type="ARBA" id="ARBA00003878"/>
    </source>
</evidence>
<organism evidence="15 16">
    <name type="scientific">Sciurus vulgaris</name>
    <name type="common">Eurasian red squirrel</name>
    <dbReference type="NCBI Taxonomy" id="55149"/>
    <lineage>
        <taxon>Eukaryota</taxon>
        <taxon>Metazoa</taxon>
        <taxon>Chordata</taxon>
        <taxon>Craniata</taxon>
        <taxon>Vertebrata</taxon>
        <taxon>Euteleostomi</taxon>
        <taxon>Mammalia</taxon>
        <taxon>Eutheria</taxon>
        <taxon>Euarchontoglires</taxon>
        <taxon>Glires</taxon>
        <taxon>Rodentia</taxon>
        <taxon>Sciuromorpha</taxon>
        <taxon>Sciuridae</taxon>
        <taxon>Sciurinae</taxon>
        <taxon>Sciurini</taxon>
        <taxon>Sciurus</taxon>
    </lineage>
</organism>
<comment type="similarity">
    <text evidence="3 13">Belongs to the G-protein coupled receptor 1 family.</text>
</comment>
<keyword evidence="7 13" id="KW-1133">Transmembrane helix</keyword>
<evidence type="ECO:0000256" key="4">
    <source>
        <dbReference type="ARBA" id="ARBA00022475"/>
    </source>
</evidence>
<evidence type="ECO:0000256" key="13">
    <source>
        <dbReference type="RuleBase" id="RU364061"/>
    </source>
</evidence>
<keyword evidence="4 13" id="KW-1003">Cell membrane</keyword>
<evidence type="ECO:0000256" key="6">
    <source>
        <dbReference type="ARBA" id="ARBA00022692"/>
    </source>
</evidence>
<dbReference type="PANTHER" id="PTHR24062">
    <property type="entry name" value="VOMERONASAL TYPE-1 RECEPTOR"/>
    <property type="match status" value="1"/>
</dbReference>
<dbReference type="GO" id="GO:0007606">
    <property type="term" value="P:sensory perception of chemical stimulus"/>
    <property type="evidence" value="ECO:0007669"/>
    <property type="project" value="UniProtKB-ARBA"/>
</dbReference>
<dbReference type="InterPro" id="IPR017452">
    <property type="entry name" value="GPCR_Rhodpsn_7TM"/>
</dbReference>
<reference evidence="15" key="2">
    <citation type="submission" date="2025-09" db="UniProtKB">
        <authorList>
            <consortium name="Ensembl"/>
        </authorList>
    </citation>
    <scope>IDENTIFICATION</scope>
</reference>
<dbReference type="OrthoDB" id="9576884at2759"/>
<evidence type="ECO:0000313" key="16">
    <source>
        <dbReference type="Proteomes" id="UP000694564"/>
    </source>
</evidence>
<feature type="transmembrane region" description="Helical" evidence="13">
    <location>
        <begin position="264"/>
        <end position="282"/>
    </location>
</feature>
<keyword evidence="10 13" id="KW-0675">Receptor</keyword>
<evidence type="ECO:0000259" key="14">
    <source>
        <dbReference type="PROSITE" id="PS50262"/>
    </source>
</evidence>
<dbReference type="PROSITE" id="PS50262">
    <property type="entry name" value="G_PROTEIN_RECEP_F1_2"/>
    <property type="match status" value="1"/>
</dbReference>
<dbReference type="Pfam" id="PF03402">
    <property type="entry name" value="V1R"/>
    <property type="match status" value="1"/>
</dbReference>
<feature type="domain" description="G-protein coupled receptors family 1 profile" evidence="14">
    <location>
        <begin position="20"/>
        <end position="269"/>
    </location>
</feature>
<reference evidence="15" key="1">
    <citation type="submission" date="2025-08" db="UniProtKB">
        <authorList>
            <consortium name="Ensembl"/>
        </authorList>
    </citation>
    <scope>IDENTIFICATION</scope>
</reference>
<dbReference type="AlphaFoldDB" id="A0A8D2DPI6"/>
<evidence type="ECO:0000313" key="15">
    <source>
        <dbReference type="Ensembl" id="ENSSVLP00005026813.1"/>
    </source>
</evidence>
<comment type="subcellular location">
    <subcellularLocation>
        <location evidence="2 13">Cell membrane</location>
        <topology evidence="2 13">Multi-pass membrane protein</topology>
    </subcellularLocation>
</comment>